<gene>
    <name evidence="2" type="ORF">JOF35_005485</name>
</gene>
<comment type="caution">
    <text evidence="2">The sequence shown here is derived from an EMBL/GenBank/DDBJ whole genome shotgun (WGS) entry which is preliminary data.</text>
</comment>
<dbReference type="Proteomes" id="UP001234880">
    <property type="component" value="Unassembled WGS sequence"/>
</dbReference>
<proteinExistence type="predicted"/>
<evidence type="ECO:0000259" key="1">
    <source>
        <dbReference type="Pfam" id="PF04149"/>
    </source>
</evidence>
<dbReference type="RefSeq" id="WP_060949552.1">
    <property type="nucleotide sequence ID" value="NZ_JAURUE010000002.1"/>
</dbReference>
<dbReference type="Pfam" id="PF04149">
    <property type="entry name" value="DUF397"/>
    <property type="match status" value="1"/>
</dbReference>
<organism evidence="2 3">
    <name type="scientific">Streptomyces demainii</name>
    <dbReference type="NCBI Taxonomy" id="588122"/>
    <lineage>
        <taxon>Bacteria</taxon>
        <taxon>Bacillati</taxon>
        <taxon>Actinomycetota</taxon>
        <taxon>Actinomycetes</taxon>
        <taxon>Kitasatosporales</taxon>
        <taxon>Streptomycetaceae</taxon>
        <taxon>Streptomyces</taxon>
    </lineage>
</organism>
<keyword evidence="3" id="KW-1185">Reference proteome</keyword>
<evidence type="ECO:0000313" key="3">
    <source>
        <dbReference type="Proteomes" id="UP001234880"/>
    </source>
</evidence>
<reference evidence="2 3" key="1">
    <citation type="submission" date="2023-07" db="EMBL/GenBank/DDBJ databases">
        <title>Sequencing the genomes of 1000 actinobacteria strains.</title>
        <authorList>
            <person name="Klenk H.-P."/>
        </authorList>
    </citation>
    <scope>NUCLEOTIDE SEQUENCE [LARGE SCALE GENOMIC DNA]</scope>
    <source>
        <strain evidence="2 3">DSM 41600</strain>
    </source>
</reference>
<evidence type="ECO:0000313" key="2">
    <source>
        <dbReference type="EMBL" id="MDP9613147.1"/>
    </source>
</evidence>
<name>A0ABT9L082_9ACTN</name>
<accession>A0ABT9L082</accession>
<dbReference type="InterPro" id="IPR007278">
    <property type="entry name" value="DUF397"/>
</dbReference>
<feature type="domain" description="DUF397" evidence="1">
    <location>
        <begin position="16"/>
        <end position="68"/>
    </location>
</feature>
<protein>
    <recommendedName>
        <fullName evidence="1">DUF397 domain-containing protein</fullName>
    </recommendedName>
</protein>
<dbReference type="EMBL" id="JAURUE010000002">
    <property type="protein sequence ID" value="MDP9613147.1"/>
    <property type="molecule type" value="Genomic_DNA"/>
</dbReference>
<sequence length="75" mass="7902">MVSSKRITRNASALTGWFKSSYSGGSNGDCLEVARGHADIPVRDSKNPDGPALVFGPSAWSAFVSAVKRGEFPTT</sequence>